<keyword evidence="4" id="KW-1185">Reference proteome</keyword>
<evidence type="ECO:0000256" key="1">
    <source>
        <dbReference type="SAM" id="MobiDB-lite"/>
    </source>
</evidence>
<protein>
    <submittedName>
        <fullName evidence="3">Mkk1p</fullName>
    </submittedName>
</protein>
<feature type="region of interest" description="Disordered" evidence="1">
    <location>
        <begin position="540"/>
        <end position="560"/>
    </location>
</feature>
<dbReference type="PANTHER" id="PTHR44329">
    <property type="entry name" value="SERINE/THREONINE-PROTEIN KINASE TNNI3K-RELATED"/>
    <property type="match status" value="1"/>
</dbReference>
<dbReference type="Gene3D" id="1.10.510.10">
    <property type="entry name" value="Transferase(Phosphotransferase) domain 1"/>
    <property type="match status" value="1"/>
</dbReference>
<sequence>MSDFHKVHAAIKRAYSLVNFSIYNNIHKEYEFKKQTILADESLTENEKSEAINILTISYDGDKLIINEGTKRICENCNKECLATSFCEHCVRNYLKAKFSNWTSGNDNIDNLLQECQMKAISPDQIPEWIPYNNFRNIKYLTKGGFSKIYTAKWINGWYNEWDTKEQRLKRYGEYLIILKKLENVENANRNWFEEAKSHLIISNRWTEIVRCYGLTQDPENGSYMLVMRKFDTDLRKYLQQNHNQLKWKERLQIADNIILALLRIHSENSIHRDLHSGNILFQTVFGISDLGFCGPADKPLKSVYGNLPYIAPEVIIGKKQTFKSDIYSIAMLMWEISSGQPPFVNYEHNYYLAMNIVNGLRPKIVSGTPLEYKNLMIQCWDADPSKRPNIGTLWKKIVEINYFYQSKSNESLIQPEEYNGSEIGSNINSIKNYMISRSKVYQFENLPKPRNATEEELEEFYSESYNLCIPDNIDDFDKLVCQKDNDTLINKDNNRNLSKVFNKLQINSKSDVQNSNYYGEEIMQQQRKDIDIYDEIEMHNNSNPHSEEQDELEILESKD</sequence>
<dbReference type="EMBL" id="JEMT01029157">
    <property type="protein sequence ID" value="EXX52938.1"/>
    <property type="molecule type" value="Genomic_DNA"/>
</dbReference>
<dbReference type="InterPro" id="IPR011009">
    <property type="entry name" value="Kinase-like_dom_sf"/>
</dbReference>
<dbReference type="SUPFAM" id="SSF56112">
    <property type="entry name" value="Protein kinase-like (PK-like)"/>
    <property type="match status" value="1"/>
</dbReference>
<dbReference type="InterPro" id="IPR051681">
    <property type="entry name" value="Ser/Thr_Kinases-Pseudokinases"/>
</dbReference>
<dbReference type="GO" id="GO:0005524">
    <property type="term" value="F:ATP binding"/>
    <property type="evidence" value="ECO:0007669"/>
    <property type="project" value="InterPro"/>
</dbReference>
<dbReference type="HOGENOM" id="CLU_000288_7_34_1"/>
<feature type="domain" description="Protein kinase" evidence="2">
    <location>
        <begin position="135"/>
        <end position="405"/>
    </location>
</feature>
<name>A0A015LDK5_RHIIW</name>
<dbReference type="GO" id="GO:0004674">
    <property type="term" value="F:protein serine/threonine kinase activity"/>
    <property type="evidence" value="ECO:0007669"/>
    <property type="project" value="TreeGrafter"/>
</dbReference>
<organism evidence="3 4">
    <name type="scientific">Rhizophagus irregularis (strain DAOM 197198w)</name>
    <name type="common">Glomus intraradices</name>
    <dbReference type="NCBI Taxonomy" id="1432141"/>
    <lineage>
        <taxon>Eukaryota</taxon>
        <taxon>Fungi</taxon>
        <taxon>Fungi incertae sedis</taxon>
        <taxon>Mucoromycota</taxon>
        <taxon>Glomeromycotina</taxon>
        <taxon>Glomeromycetes</taxon>
        <taxon>Glomerales</taxon>
        <taxon>Glomeraceae</taxon>
        <taxon>Rhizophagus</taxon>
    </lineage>
</organism>
<proteinExistence type="predicted"/>
<gene>
    <name evidence="3" type="ORF">RirG_248630</name>
</gene>
<reference evidence="3 4" key="1">
    <citation type="submission" date="2014-02" db="EMBL/GenBank/DDBJ databases">
        <title>Single nucleus genome sequencing reveals high similarity among nuclei of an endomycorrhizal fungus.</title>
        <authorList>
            <person name="Lin K."/>
            <person name="Geurts R."/>
            <person name="Zhang Z."/>
            <person name="Limpens E."/>
            <person name="Saunders D.G."/>
            <person name="Mu D."/>
            <person name="Pang E."/>
            <person name="Cao H."/>
            <person name="Cha H."/>
            <person name="Lin T."/>
            <person name="Zhou Q."/>
            <person name="Shang Y."/>
            <person name="Li Y."/>
            <person name="Ivanov S."/>
            <person name="Sharma T."/>
            <person name="Velzen R.V."/>
            <person name="Ruijter N.D."/>
            <person name="Aanen D.K."/>
            <person name="Win J."/>
            <person name="Kamoun S."/>
            <person name="Bisseling T."/>
            <person name="Huang S."/>
        </authorList>
    </citation>
    <scope>NUCLEOTIDE SEQUENCE [LARGE SCALE GENOMIC DNA]</scope>
    <source>
        <strain evidence="4">DAOM197198w</strain>
    </source>
</reference>
<dbReference type="InterPro" id="IPR001245">
    <property type="entry name" value="Ser-Thr/Tyr_kinase_cat_dom"/>
</dbReference>
<dbReference type="Proteomes" id="UP000022910">
    <property type="component" value="Unassembled WGS sequence"/>
</dbReference>
<feature type="compositionally biased region" description="Acidic residues" evidence="1">
    <location>
        <begin position="549"/>
        <end position="560"/>
    </location>
</feature>
<dbReference type="PROSITE" id="PS50011">
    <property type="entry name" value="PROTEIN_KINASE_DOM"/>
    <property type="match status" value="1"/>
</dbReference>
<comment type="caution">
    <text evidence="3">The sequence shown here is derived from an EMBL/GenBank/DDBJ whole genome shotgun (WGS) entry which is preliminary data.</text>
</comment>
<dbReference type="Pfam" id="PF07714">
    <property type="entry name" value="PK_Tyr_Ser-Thr"/>
    <property type="match status" value="1"/>
</dbReference>
<dbReference type="InterPro" id="IPR000719">
    <property type="entry name" value="Prot_kinase_dom"/>
</dbReference>
<evidence type="ECO:0000259" key="2">
    <source>
        <dbReference type="PROSITE" id="PS50011"/>
    </source>
</evidence>
<evidence type="ECO:0000313" key="3">
    <source>
        <dbReference type="EMBL" id="EXX52938.1"/>
    </source>
</evidence>
<accession>A0A015LDK5</accession>
<evidence type="ECO:0000313" key="4">
    <source>
        <dbReference type="Proteomes" id="UP000022910"/>
    </source>
</evidence>
<dbReference type="AlphaFoldDB" id="A0A015LDK5"/>